<name>A0ABX2EIH3_9BURK</name>
<dbReference type="Proteomes" id="UP000737171">
    <property type="component" value="Unassembled WGS sequence"/>
</dbReference>
<dbReference type="InterPro" id="IPR011067">
    <property type="entry name" value="Plasmid_toxin/cell-grow_inhib"/>
</dbReference>
<evidence type="ECO:0000256" key="6">
    <source>
        <dbReference type="ARBA" id="ARBA00029628"/>
    </source>
</evidence>
<evidence type="ECO:0000256" key="2">
    <source>
        <dbReference type="ARBA" id="ARBA00015075"/>
    </source>
</evidence>
<dbReference type="Gene3D" id="2.30.30.110">
    <property type="match status" value="1"/>
</dbReference>
<evidence type="ECO:0000256" key="4">
    <source>
        <dbReference type="ARBA" id="ARBA00023015"/>
    </source>
</evidence>
<comment type="similarity">
    <text evidence="1">Belongs to the CcdB toxin family.</text>
</comment>
<dbReference type="RefSeq" id="WP_173123953.1">
    <property type="nucleotide sequence ID" value="NZ_JABRWJ010000004.1"/>
</dbReference>
<dbReference type="Pfam" id="PF01845">
    <property type="entry name" value="CcdB"/>
    <property type="match status" value="1"/>
</dbReference>
<keyword evidence="5" id="KW-0804">Transcription</keyword>
<proteinExistence type="inferred from homology"/>
<evidence type="ECO:0000313" key="8">
    <source>
        <dbReference type="EMBL" id="NRF68371.1"/>
    </source>
</evidence>
<comment type="caution">
    <text evidence="8">The sequence shown here is derived from an EMBL/GenBank/DDBJ whole genome shotgun (WGS) entry which is preliminary data.</text>
</comment>
<evidence type="ECO:0000256" key="7">
    <source>
        <dbReference type="ARBA" id="ARBA00033135"/>
    </source>
</evidence>
<keyword evidence="3" id="KW-0678">Repressor</keyword>
<evidence type="ECO:0000256" key="3">
    <source>
        <dbReference type="ARBA" id="ARBA00022491"/>
    </source>
</evidence>
<keyword evidence="4" id="KW-0805">Transcription regulation</keyword>
<sequence length="104" mass="11748">MARFDVYATPIRDEKHHTPFWLDVQADHLSGLSTRVVVPLRKVNPKLPPTQRLNPEFVIEGTAVFADVPNLGTTPLNLLRRPVASLRDQRQAIDDALDFLFSGF</sequence>
<dbReference type="InterPro" id="IPR002712">
    <property type="entry name" value="CcdB"/>
</dbReference>
<evidence type="ECO:0000313" key="9">
    <source>
        <dbReference type="Proteomes" id="UP000737171"/>
    </source>
</evidence>
<gene>
    <name evidence="8" type="ORF">HLB44_15360</name>
</gene>
<dbReference type="EMBL" id="JABRWJ010000004">
    <property type="protein sequence ID" value="NRF68371.1"/>
    <property type="molecule type" value="Genomic_DNA"/>
</dbReference>
<organism evidence="8 9">
    <name type="scientific">Pseudaquabacterium terrae</name>
    <dbReference type="NCBI Taxonomy" id="2732868"/>
    <lineage>
        <taxon>Bacteria</taxon>
        <taxon>Pseudomonadati</taxon>
        <taxon>Pseudomonadota</taxon>
        <taxon>Betaproteobacteria</taxon>
        <taxon>Burkholderiales</taxon>
        <taxon>Sphaerotilaceae</taxon>
        <taxon>Pseudaquabacterium</taxon>
    </lineage>
</organism>
<evidence type="ECO:0000256" key="5">
    <source>
        <dbReference type="ARBA" id="ARBA00023163"/>
    </source>
</evidence>
<protein>
    <recommendedName>
        <fullName evidence="2">Toxin CcdB</fullName>
    </recommendedName>
    <alternativeName>
        <fullName evidence="7">Cytotoxic protein CcdB</fullName>
    </alternativeName>
    <alternativeName>
        <fullName evidence="6">Protein LetD</fullName>
    </alternativeName>
</protein>
<evidence type="ECO:0000256" key="1">
    <source>
        <dbReference type="ARBA" id="ARBA00005230"/>
    </source>
</evidence>
<reference evidence="8 9" key="1">
    <citation type="submission" date="2020-05" db="EMBL/GenBank/DDBJ databases">
        <title>Aquincola sp. isolate from soil.</title>
        <authorList>
            <person name="Han J."/>
            <person name="Kim D.-U."/>
        </authorList>
    </citation>
    <scope>NUCLEOTIDE SEQUENCE [LARGE SCALE GENOMIC DNA]</scope>
    <source>
        <strain evidence="8 9">S2</strain>
    </source>
</reference>
<keyword evidence="9" id="KW-1185">Reference proteome</keyword>
<dbReference type="SUPFAM" id="SSF50118">
    <property type="entry name" value="Cell growth inhibitor/plasmid maintenance toxic component"/>
    <property type="match status" value="1"/>
</dbReference>
<accession>A0ABX2EIH3</accession>